<evidence type="ECO:0000256" key="9">
    <source>
        <dbReference type="ARBA" id="ARBA00023136"/>
    </source>
</evidence>
<dbReference type="InterPro" id="IPR001675">
    <property type="entry name" value="Glyco_trans_29"/>
</dbReference>
<evidence type="ECO:0000256" key="4">
    <source>
        <dbReference type="ARBA" id="ARBA00022679"/>
    </source>
</evidence>
<feature type="transmembrane region" description="Helical" evidence="14">
    <location>
        <begin position="20"/>
        <end position="38"/>
    </location>
</feature>
<dbReference type="InterPro" id="IPR000742">
    <property type="entry name" value="EGF"/>
</dbReference>
<dbReference type="Pfam" id="PF00777">
    <property type="entry name" value="Glyco_transf_29"/>
    <property type="match status" value="1"/>
</dbReference>
<keyword evidence="5 14" id="KW-0812">Transmembrane</keyword>
<evidence type="ECO:0000259" key="15">
    <source>
        <dbReference type="PROSITE" id="PS00022"/>
    </source>
</evidence>
<feature type="domain" description="EGF-like" evidence="15 16">
    <location>
        <begin position="205"/>
        <end position="216"/>
    </location>
</feature>
<evidence type="ECO:0000256" key="5">
    <source>
        <dbReference type="ARBA" id="ARBA00022692"/>
    </source>
</evidence>
<reference evidence="17 18" key="1">
    <citation type="submission" date="2024-03" db="EMBL/GenBank/DDBJ databases">
        <title>Complete genome sequence of the green alga Chloropicon roscoffensis RCC1871.</title>
        <authorList>
            <person name="Lemieux C."/>
            <person name="Pombert J.-F."/>
            <person name="Otis C."/>
            <person name="Turmel M."/>
        </authorList>
    </citation>
    <scope>NUCLEOTIDE SEQUENCE [LARGE SCALE GENOMIC DNA]</scope>
    <source>
        <strain evidence="17 18">RCC1871</strain>
    </source>
</reference>
<evidence type="ECO:0000256" key="7">
    <source>
        <dbReference type="ARBA" id="ARBA00022989"/>
    </source>
</evidence>
<accession>A0AAX4P2C8</accession>
<evidence type="ECO:0000256" key="10">
    <source>
        <dbReference type="ARBA" id="ARBA00023157"/>
    </source>
</evidence>
<name>A0AAX4P2C8_9CHLO</name>
<evidence type="ECO:0000256" key="11">
    <source>
        <dbReference type="ARBA" id="ARBA00023180"/>
    </source>
</evidence>
<dbReference type="PROSITE" id="PS00022">
    <property type="entry name" value="EGF_1"/>
    <property type="match status" value="2"/>
</dbReference>
<dbReference type="PANTHER" id="PTHR46059">
    <property type="entry name" value="BETA-GALACTOSIDE ALPHA-2,6-SIALYLTRANSFERASE"/>
    <property type="match status" value="1"/>
</dbReference>
<dbReference type="PANTHER" id="PTHR46059:SF1">
    <property type="entry name" value="BETA-GALACTOSIDE ALPHA-2,6-SIALYLTRANSFERASE"/>
    <property type="match status" value="1"/>
</dbReference>
<evidence type="ECO:0000256" key="1">
    <source>
        <dbReference type="ARBA" id="ARBA00004447"/>
    </source>
</evidence>
<evidence type="ECO:0000256" key="2">
    <source>
        <dbReference type="ARBA" id="ARBA00006003"/>
    </source>
</evidence>
<dbReference type="PROSITE" id="PS01186">
    <property type="entry name" value="EGF_2"/>
    <property type="match status" value="1"/>
</dbReference>
<dbReference type="InterPro" id="IPR038578">
    <property type="entry name" value="GT29-like_sf"/>
</dbReference>
<keyword evidence="10" id="KW-1015">Disulfide bond</keyword>
<dbReference type="GO" id="GO:0032580">
    <property type="term" value="C:Golgi cisterna membrane"/>
    <property type="evidence" value="ECO:0007669"/>
    <property type="project" value="UniProtKB-SubCell"/>
</dbReference>
<dbReference type="EMBL" id="CP151502">
    <property type="protein sequence ID" value="WZN60069.1"/>
    <property type="molecule type" value="Genomic_DNA"/>
</dbReference>
<dbReference type="GO" id="GO:0003835">
    <property type="term" value="F:beta-galactoside alpha-2,6-sialyltransferase activity"/>
    <property type="evidence" value="ECO:0007669"/>
    <property type="project" value="UniProtKB-EC"/>
</dbReference>
<evidence type="ECO:0000313" key="18">
    <source>
        <dbReference type="Proteomes" id="UP001472866"/>
    </source>
</evidence>
<dbReference type="SMART" id="SM00181">
    <property type="entry name" value="EGF"/>
    <property type="match status" value="3"/>
</dbReference>
<evidence type="ECO:0000313" key="17">
    <source>
        <dbReference type="EMBL" id="WZN60069.1"/>
    </source>
</evidence>
<evidence type="ECO:0000259" key="16">
    <source>
        <dbReference type="PROSITE" id="PS01186"/>
    </source>
</evidence>
<sequence>MARGGPREWARAIWRARYRVVLALWVVALVVIGGNVVLDQGKEVGASSGLSSSSVRDSEGSTLYYQVGRKRCLRGSSGGVADECTCVEGYGGEDCRDAICPGGCSHGRCLRPGYCTCEEGWRGRQCDEPTCKQRCVHGRCHYPNFCKCNQGWHGWKCDRQCVHGVFSQRKQSCVCDAGWTGPDCKLALCEREGCYHGNCVEPDRCACFVGWSGSNCTTDLVGDMADELTAGLVFRSQRWPSLTVHNSTRKLDEAWKSIKKWTGGLEDGWKLGRTRFLTALPQDDELGGKLLDKYATCVAVGNSGSLLGVKAGAVIDAHQLVLRYNDGVTRGYEETHGRRTTHRLLNRKHADSLVARQQARASAPPPPIGKKVRPRRPSREMTLLWRAESYQHYAVLRRLLPEDKIFMVSPQFLIPIFRFFKQVMQRMEERGLRWESGQATPHGFVGVLLLMQVCDRVTVYGFDEPAAFTRGRRYHYYDKIEPAEPHANDVEFTILRILDGLGLIRLCLPGNLEACVGEDEVLFGLAGN</sequence>
<comment type="similarity">
    <text evidence="2">Belongs to the glycosyltransferase 29 family.</text>
</comment>
<keyword evidence="7 14" id="KW-1133">Transmembrane helix</keyword>
<evidence type="ECO:0000256" key="8">
    <source>
        <dbReference type="ARBA" id="ARBA00023034"/>
    </source>
</evidence>
<dbReference type="CDD" id="cd19952">
    <property type="entry name" value="GT29"/>
    <property type="match status" value="1"/>
</dbReference>
<keyword evidence="4" id="KW-0808">Transferase</keyword>
<keyword evidence="6" id="KW-0735">Signal-anchor</keyword>
<dbReference type="EC" id="2.4.3.1" evidence="13"/>
<feature type="domain" description="EGF-like" evidence="15">
    <location>
        <begin position="146"/>
        <end position="157"/>
    </location>
</feature>
<evidence type="ECO:0000256" key="13">
    <source>
        <dbReference type="ARBA" id="ARBA00034329"/>
    </source>
</evidence>
<keyword evidence="18" id="KW-1185">Reference proteome</keyword>
<protein>
    <recommendedName>
        <fullName evidence="13">beta-galactoside alpha-(2,6)-sialyltransferase</fullName>
        <ecNumber evidence="13">2.4.3.1</ecNumber>
    </recommendedName>
</protein>
<keyword evidence="8" id="KW-0333">Golgi apparatus</keyword>
<gene>
    <name evidence="17" type="ORF">HKI87_02g15970</name>
</gene>
<dbReference type="Gene3D" id="2.10.25.10">
    <property type="entry name" value="Laminin"/>
    <property type="match status" value="3"/>
</dbReference>
<dbReference type="AlphaFoldDB" id="A0AAX4P2C8"/>
<evidence type="ECO:0000256" key="12">
    <source>
        <dbReference type="ARBA" id="ARBA00034249"/>
    </source>
</evidence>
<evidence type="ECO:0000256" key="3">
    <source>
        <dbReference type="ARBA" id="ARBA00022676"/>
    </source>
</evidence>
<keyword evidence="9 14" id="KW-0472">Membrane</keyword>
<organism evidence="17 18">
    <name type="scientific">Chloropicon roscoffensis</name>
    <dbReference type="NCBI Taxonomy" id="1461544"/>
    <lineage>
        <taxon>Eukaryota</taxon>
        <taxon>Viridiplantae</taxon>
        <taxon>Chlorophyta</taxon>
        <taxon>Chloropicophyceae</taxon>
        <taxon>Chloropicales</taxon>
        <taxon>Chloropicaceae</taxon>
        <taxon>Chloropicon</taxon>
    </lineage>
</organism>
<evidence type="ECO:0000256" key="14">
    <source>
        <dbReference type="SAM" id="Phobius"/>
    </source>
</evidence>
<comment type="catalytic activity">
    <reaction evidence="12">
        <text>a beta-D-galactoside + CMP-N-acetyl-beta-neuraminate = an N-acetyl-alpha-neuraminyl-(2-&gt;6)-beta-D-galactosyl derivative + CMP + H(+)</text>
        <dbReference type="Rhea" id="RHEA:52104"/>
        <dbReference type="ChEBI" id="CHEBI:15378"/>
        <dbReference type="ChEBI" id="CHEBI:28034"/>
        <dbReference type="ChEBI" id="CHEBI:57812"/>
        <dbReference type="ChEBI" id="CHEBI:60377"/>
        <dbReference type="ChEBI" id="CHEBI:136398"/>
        <dbReference type="EC" id="2.4.3.1"/>
    </reaction>
</comment>
<dbReference type="Gene3D" id="3.90.1480.20">
    <property type="entry name" value="Glycosyl transferase family 29"/>
    <property type="match status" value="1"/>
</dbReference>
<proteinExistence type="inferred from homology"/>
<keyword evidence="11" id="KW-0325">Glycoprotein</keyword>
<comment type="subcellular location">
    <subcellularLocation>
        <location evidence="1">Golgi apparatus</location>
        <location evidence="1">Golgi stack membrane</location>
        <topology evidence="1">Single-pass type II membrane protein</topology>
    </subcellularLocation>
</comment>
<keyword evidence="3 17" id="KW-0328">Glycosyltransferase</keyword>
<dbReference type="Proteomes" id="UP001472866">
    <property type="component" value="Chromosome 02"/>
</dbReference>
<evidence type="ECO:0000256" key="6">
    <source>
        <dbReference type="ARBA" id="ARBA00022968"/>
    </source>
</evidence>